<reference evidence="2 3" key="1">
    <citation type="submission" date="2021-06" db="EMBL/GenBank/DDBJ databases">
        <authorList>
            <person name="Sun Q."/>
            <person name="Li D."/>
        </authorList>
    </citation>
    <scope>NUCLEOTIDE SEQUENCE [LARGE SCALE GENOMIC DNA]</scope>
    <source>
        <strain evidence="2 3">MSJ-40</strain>
    </source>
</reference>
<dbReference type="RefSeq" id="WP_216521662.1">
    <property type="nucleotide sequence ID" value="NZ_JAHLPM010000019.1"/>
</dbReference>
<name>A0ABS6EA58_9FIRM</name>
<accession>A0ABS6EA58</accession>
<comment type="caution">
    <text evidence="2">The sequence shown here is derived from an EMBL/GenBank/DDBJ whole genome shotgun (WGS) entry which is preliminary data.</text>
</comment>
<proteinExistence type="predicted"/>
<evidence type="ECO:0000313" key="3">
    <source>
        <dbReference type="Proteomes" id="UP000749471"/>
    </source>
</evidence>
<evidence type="ECO:0000256" key="1">
    <source>
        <dbReference type="SAM" id="Phobius"/>
    </source>
</evidence>
<keyword evidence="1" id="KW-0472">Membrane</keyword>
<protein>
    <recommendedName>
        <fullName evidence="4">Yip1 domain-containing protein</fullName>
    </recommendedName>
</protein>
<feature type="transmembrane region" description="Helical" evidence="1">
    <location>
        <begin position="104"/>
        <end position="122"/>
    </location>
</feature>
<feature type="transmembrane region" description="Helical" evidence="1">
    <location>
        <begin position="128"/>
        <end position="146"/>
    </location>
</feature>
<evidence type="ECO:0000313" key="2">
    <source>
        <dbReference type="EMBL" id="MBU5439818.1"/>
    </source>
</evidence>
<feature type="transmembrane region" description="Helical" evidence="1">
    <location>
        <begin position="78"/>
        <end position="97"/>
    </location>
</feature>
<gene>
    <name evidence="2" type="ORF">KQI42_17515</name>
</gene>
<evidence type="ECO:0008006" key="4">
    <source>
        <dbReference type="Google" id="ProtNLM"/>
    </source>
</evidence>
<dbReference type="Proteomes" id="UP000749471">
    <property type="component" value="Unassembled WGS sequence"/>
</dbReference>
<sequence>MGLIAKLVDTPEMLVVLPILDDIFGRFSIWIFVATLLAVFSNTPMYAAVRVFSFFISMLLTYYVYTILFLGFFPKSQIILWGSISLISPFCAFVIWYSHQNKRIANILAALPIVALITEWYITGSENILLLMTYVCMIICLLICVPKEGRRRLPIILITAVMTLFFIKTGLMHFIYGELLNI</sequence>
<feature type="transmembrane region" description="Helical" evidence="1">
    <location>
        <begin position="52"/>
        <end position="72"/>
    </location>
</feature>
<dbReference type="EMBL" id="JAHLPM010000019">
    <property type="protein sequence ID" value="MBU5439818.1"/>
    <property type="molecule type" value="Genomic_DNA"/>
</dbReference>
<organism evidence="2 3">
    <name type="scientific">Tissierella simiarum</name>
    <dbReference type="NCBI Taxonomy" id="2841534"/>
    <lineage>
        <taxon>Bacteria</taxon>
        <taxon>Bacillati</taxon>
        <taxon>Bacillota</taxon>
        <taxon>Tissierellia</taxon>
        <taxon>Tissierellales</taxon>
        <taxon>Tissierellaceae</taxon>
        <taxon>Tissierella</taxon>
    </lineage>
</organism>
<feature type="transmembrane region" description="Helical" evidence="1">
    <location>
        <begin position="153"/>
        <end position="176"/>
    </location>
</feature>
<keyword evidence="1" id="KW-1133">Transmembrane helix</keyword>
<keyword evidence="1" id="KW-0812">Transmembrane</keyword>
<keyword evidence="3" id="KW-1185">Reference proteome</keyword>
<feature type="transmembrane region" description="Helical" evidence="1">
    <location>
        <begin position="23"/>
        <end position="40"/>
    </location>
</feature>